<dbReference type="GO" id="GO:0016279">
    <property type="term" value="F:protein-lysine N-methyltransferase activity"/>
    <property type="evidence" value="ECO:0007669"/>
    <property type="project" value="RHEA"/>
</dbReference>
<sequence length="299" mass="33185">MHWQKLTIETTQEAESAIEAILYSIGTTGIQKEDSTTNTKNKRTFYLSSYFSEDRKIDKKQFKMIKERVAQLSKAGFEVKGLKVTLNNVDDQKWAHEWEKYYHAQRITRFLTVVPTWEDYERQQSGELVIRLNPGAAFGTGTHPTTILALSALENCVFGKESVIDVGTGSGVLSIAACKLGVAKVFACDIDKKAVASANLNIKLNAVAQKIEIRQASLLEGAPKKAELIIANVLPEIQLLLLPQIGAHLKAGGKLIMSGIIMKNKNEILTQAQKYGLFLRQLSTDGKWVCFILQKKSGD</sequence>
<dbReference type="CDD" id="cd02440">
    <property type="entry name" value="AdoMet_MTases"/>
    <property type="match status" value="1"/>
</dbReference>
<reference evidence="7 8" key="1">
    <citation type="journal article" date="2015" name="Genome Announc.">
        <title>Expanding the biotechnology potential of lactobacilli through comparative genomics of 213 strains and associated genera.</title>
        <authorList>
            <person name="Sun Z."/>
            <person name="Harris H.M."/>
            <person name="McCann A."/>
            <person name="Guo C."/>
            <person name="Argimon S."/>
            <person name="Zhang W."/>
            <person name="Yang X."/>
            <person name="Jeffery I.B."/>
            <person name="Cooney J.C."/>
            <person name="Kagawa T.F."/>
            <person name="Liu W."/>
            <person name="Song Y."/>
            <person name="Salvetti E."/>
            <person name="Wrobel A."/>
            <person name="Rasinkangas P."/>
            <person name="Parkhill J."/>
            <person name="Rea M.C."/>
            <person name="O'Sullivan O."/>
            <person name="Ritari J."/>
            <person name="Douillard F.P."/>
            <person name="Paul Ross R."/>
            <person name="Yang R."/>
            <person name="Briner A.E."/>
            <person name="Felis G.E."/>
            <person name="de Vos W.M."/>
            <person name="Barrangou R."/>
            <person name="Klaenhammer T.R."/>
            <person name="Caufield P.W."/>
            <person name="Cui Y."/>
            <person name="Zhang H."/>
            <person name="O'Toole P.W."/>
        </authorList>
    </citation>
    <scope>NUCLEOTIDE SEQUENCE [LARGE SCALE GENOMIC DNA]</scope>
    <source>
        <strain evidence="7 8">DSM 19972</strain>
    </source>
</reference>
<dbReference type="GO" id="GO:0005737">
    <property type="term" value="C:cytoplasm"/>
    <property type="evidence" value="ECO:0007669"/>
    <property type="project" value="UniProtKB-SubCell"/>
</dbReference>
<comment type="caution">
    <text evidence="7">The sequence shown here is derived from an EMBL/GenBank/DDBJ whole genome shotgun (WGS) entry which is preliminary data.</text>
</comment>
<evidence type="ECO:0000256" key="3">
    <source>
        <dbReference type="ARBA" id="ARBA00022603"/>
    </source>
</evidence>
<comment type="function">
    <text evidence="6">Methylates ribosomal protein L11.</text>
</comment>
<feature type="binding site" evidence="6">
    <location>
        <position position="189"/>
    </location>
    <ligand>
        <name>S-adenosyl-L-methionine</name>
        <dbReference type="ChEBI" id="CHEBI:59789"/>
    </ligand>
</feature>
<comment type="catalytic activity">
    <reaction evidence="6">
        <text>L-lysyl-[protein] + 3 S-adenosyl-L-methionine = N(6),N(6),N(6)-trimethyl-L-lysyl-[protein] + 3 S-adenosyl-L-homocysteine + 3 H(+)</text>
        <dbReference type="Rhea" id="RHEA:54192"/>
        <dbReference type="Rhea" id="RHEA-COMP:9752"/>
        <dbReference type="Rhea" id="RHEA-COMP:13826"/>
        <dbReference type="ChEBI" id="CHEBI:15378"/>
        <dbReference type="ChEBI" id="CHEBI:29969"/>
        <dbReference type="ChEBI" id="CHEBI:57856"/>
        <dbReference type="ChEBI" id="CHEBI:59789"/>
        <dbReference type="ChEBI" id="CHEBI:61961"/>
    </reaction>
</comment>
<dbReference type="InterPro" id="IPR004498">
    <property type="entry name" value="Ribosomal_PrmA_MeTrfase"/>
</dbReference>
<dbReference type="EC" id="2.1.1.-" evidence="6"/>
<dbReference type="EMBL" id="AZEH01000039">
    <property type="protein sequence ID" value="KRL04293.1"/>
    <property type="molecule type" value="Genomic_DNA"/>
</dbReference>
<evidence type="ECO:0000313" key="8">
    <source>
        <dbReference type="Proteomes" id="UP000051686"/>
    </source>
</evidence>
<evidence type="ECO:0000256" key="5">
    <source>
        <dbReference type="ARBA" id="ARBA00022691"/>
    </source>
</evidence>
<protein>
    <recommendedName>
        <fullName evidence="6">Ribosomal protein L11 methyltransferase</fullName>
        <shortName evidence="6">L11 Mtase</shortName>
        <ecNumber evidence="6">2.1.1.-</ecNumber>
    </recommendedName>
</protein>
<keyword evidence="7" id="KW-0689">Ribosomal protein</keyword>
<comment type="similarity">
    <text evidence="1 6">Belongs to the methyltransferase superfamily. PrmA family.</text>
</comment>
<dbReference type="HAMAP" id="MF_00735">
    <property type="entry name" value="Methyltr_PrmA"/>
    <property type="match status" value="1"/>
</dbReference>
<dbReference type="InterPro" id="IPR050078">
    <property type="entry name" value="Ribosomal_L11_MeTrfase_PrmA"/>
</dbReference>
<dbReference type="RefSeq" id="WP_057896276.1">
    <property type="nucleotide sequence ID" value="NZ_AZEH01000039.1"/>
</dbReference>
<organism evidence="7 8">
    <name type="scientific">Liquorilactobacillus oeni DSM 19972</name>
    <dbReference type="NCBI Taxonomy" id="1423777"/>
    <lineage>
        <taxon>Bacteria</taxon>
        <taxon>Bacillati</taxon>
        <taxon>Bacillota</taxon>
        <taxon>Bacilli</taxon>
        <taxon>Lactobacillales</taxon>
        <taxon>Lactobacillaceae</taxon>
        <taxon>Liquorilactobacillus</taxon>
    </lineage>
</organism>
<dbReference type="GO" id="GO:0032259">
    <property type="term" value="P:methylation"/>
    <property type="evidence" value="ECO:0007669"/>
    <property type="project" value="UniProtKB-KW"/>
</dbReference>
<keyword evidence="2 6" id="KW-0963">Cytoplasm</keyword>
<dbReference type="AlphaFoldDB" id="A0A0R1MG30"/>
<dbReference type="Pfam" id="PF06325">
    <property type="entry name" value="PrmA"/>
    <property type="match status" value="1"/>
</dbReference>
<dbReference type="PANTHER" id="PTHR43648">
    <property type="entry name" value="ELECTRON TRANSFER FLAVOPROTEIN BETA SUBUNIT LYSINE METHYLTRANSFERASE"/>
    <property type="match status" value="1"/>
</dbReference>
<keyword evidence="4 6" id="KW-0808">Transferase</keyword>
<dbReference type="Proteomes" id="UP000051686">
    <property type="component" value="Unassembled WGS sequence"/>
</dbReference>
<name>A0A0R1MG30_9LACO</name>
<keyword evidence="5 6" id="KW-0949">S-adenosyl-L-methionine</keyword>
<evidence type="ECO:0000256" key="4">
    <source>
        <dbReference type="ARBA" id="ARBA00022679"/>
    </source>
</evidence>
<evidence type="ECO:0000256" key="1">
    <source>
        <dbReference type="ARBA" id="ARBA00009741"/>
    </source>
</evidence>
<dbReference type="PATRIC" id="fig|1423777.3.peg.1465"/>
<dbReference type="NCBIfam" id="TIGR00406">
    <property type="entry name" value="prmA"/>
    <property type="match status" value="1"/>
</dbReference>
<feature type="binding site" evidence="6">
    <location>
        <position position="146"/>
    </location>
    <ligand>
        <name>S-adenosyl-L-methionine</name>
        <dbReference type="ChEBI" id="CHEBI:59789"/>
    </ligand>
</feature>
<proteinExistence type="inferred from homology"/>
<accession>A0A0R1MG30</accession>
<comment type="subcellular location">
    <subcellularLocation>
        <location evidence="6">Cytoplasm</location>
    </subcellularLocation>
</comment>
<dbReference type="SUPFAM" id="SSF53335">
    <property type="entry name" value="S-adenosyl-L-methionine-dependent methyltransferases"/>
    <property type="match status" value="1"/>
</dbReference>
<dbReference type="Gene3D" id="3.40.50.150">
    <property type="entry name" value="Vaccinia Virus protein VP39"/>
    <property type="match status" value="1"/>
</dbReference>
<evidence type="ECO:0000256" key="6">
    <source>
        <dbReference type="HAMAP-Rule" id="MF_00735"/>
    </source>
</evidence>
<gene>
    <name evidence="6" type="primary">prmA</name>
    <name evidence="7" type="ORF">FD46_GL001418</name>
</gene>
<dbReference type="STRING" id="1423777.FD46_GL001418"/>
<dbReference type="InterPro" id="IPR029063">
    <property type="entry name" value="SAM-dependent_MTases_sf"/>
</dbReference>
<feature type="binding site" evidence="6">
    <location>
        <position position="232"/>
    </location>
    <ligand>
        <name>S-adenosyl-L-methionine</name>
        <dbReference type="ChEBI" id="CHEBI:59789"/>
    </ligand>
</feature>
<keyword evidence="7" id="KW-0687">Ribonucleoprotein</keyword>
<keyword evidence="8" id="KW-1185">Reference proteome</keyword>
<keyword evidence="3 6" id="KW-0489">Methyltransferase</keyword>
<evidence type="ECO:0000313" key="7">
    <source>
        <dbReference type="EMBL" id="KRL04293.1"/>
    </source>
</evidence>
<evidence type="ECO:0000256" key="2">
    <source>
        <dbReference type="ARBA" id="ARBA00022490"/>
    </source>
</evidence>
<dbReference type="GO" id="GO:0005840">
    <property type="term" value="C:ribosome"/>
    <property type="evidence" value="ECO:0007669"/>
    <property type="project" value="UniProtKB-KW"/>
</dbReference>
<dbReference type="PIRSF" id="PIRSF000401">
    <property type="entry name" value="RPL11_MTase"/>
    <property type="match status" value="1"/>
</dbReference>
<feature type="binding site" evidence="6">
    <location>
        <position position="167"/>
    </location>
    <ligand>
        <name>S-adenosyl-L-methionine</name>
        <dbReference type="ChEBI" id="CHEBI:59789"/>
    </ligand>
</feature>
<dbReference type="PANTHER" id="PTHR43648:SF1">
    <property type="entry name" value="ELECTRON TRANSFER FLAVOPROTEIN BETA SUBUNIT LYSINE METHYLTRANSFERASE"/>
    <property type="match status" value="1"/>
</dbReference>